<keyword evidence="1" id="KW-0812">Transmembrane</keyword>
<reference evidence="2 3" key="1">
    <citation type="submission" date="2020-08" db="EMBL/GenBank/DDBJ databases">
        <authorList>
            <person name="Liu G."/>
            <person name="Sun C."/>
        </authorList>
    </citation>
    <scope>NUCLEOTIDE SEQUENCE [LARGE SCALE GENOMIC DNA]</scope>
    <source>
        <strain evidence="2 3">OT19</strain>
    </source>
</reference>
<sequence length="83" mass="8675">MKLFVVPVLVALLAQFGSLPLLAGRGSSAGELIVWPMIMAIFFGVPSLVVYSAIFGGFRIMSPPPIICLLLGIGIPAAIVMGF</sequence>
<keyword evidence="1" id="KW-1133">Transmembrane helix</keyword>
<dbReference type="AlphaFoldDB" id="A0A7G6VV62"/>
<evidence type="ECO:0000256" key="1">
    <source>
        <dbReference type="SAM" id="Phobius"/>
    </source>
</evidence>
<keyword evidence="1" id="KW-0472">Membrane</keyword>
<dbReference type="EMBL" id="CP060052">
    <property type="protein sequence ID" value="QNE05627.1"/>
    <property type="molecule type" value="Genomic_DNA"/>
</dbReference>
<name>A0A7G6VV62_9SPHN</name>
<organism evidence="2 3">
    <name type="scientific">Croceicoccus marinus</name>
    <dbReference type="NCBI Taxonomy" id="450378"/>
    <lineage>
        <taxon>Bacteria</taxon>
        <taxon>Pseudomonadati</taxon>
        <taxon>Pseudomonadota</taxon>
        <taxon>Alphaproteobacteria</taxon>
        <taxon>Sphingomonadales</taxon>
        <taxon>Erythrobacteraceae</taxon>
        <taxon>Croceicoccus</taxon>
    </lineage>
</organism>
<gene>
    <name evidence="2" type="ORF">H4O24_02730</name>
</gene>
<protein>
    <submittedName>
        <fullName evidence="2">Uncharacterized protein</fullName>
    </submittedName>
</protein>
<feature type="transmembrane region" description="Helical" evidence="1">
    <location>
        <begin position="33"/>
        <end position="54"/>
    </location>
</feature>
<feature type="transmembrane region" description="Helical" evidence="1">
    <location>
        <begin position="66"/>
        <end position="82"/>
    </location>
</feature>
<evidence type="ECO:0000313" key="3">
    <source>
        <dbReference type="Proteomes" id="UP000515297"/>
    </source>
</evidence>
<dbReference type="Proteomes" id="UP000515297">
    <property type="component" value="Chromosome"/>
</dbReference>
<evidence type="ECO:0000313" key="2">
    <source>
        <dbReference type="EMBL" id="QNE05627.1"/>
    </source>
</evidence>
<proteinExistence type="predicted"/>
<dbReference type="RefSeq" id="WP_185884702.1">
    <property type="nucleotide sequence ID" value="NZ_CP060052.1"/>
</dbReference>
<accession>A0A7G6VV62</accession>